<feature type="region of interest" description="Disordered" evidence="1">
    <location>
        <begin position="237"/>
        <end position="270"/>
    </location>
</feature>
<dbReference type="AlphaFoldDB" id="A0A0F9B6S6"/>
<gene>
    <name evidence="2" type="ORF">LCGC14_2483540</name>
</gene>
<feature type="compositionally biased region" description="Polar residues" evidence="1">
    <location>
        <begin position="238"/>
        <end position="250"/>
    </location>
</feature>
<organism evidence="2">
    <name type="scientific">marine sediment metagenome</name>
    <dbReference type="NCBI Taxonomy" id="412755"/>
    <lineage>
        <taxon>unclassified sequences</taxon>
        <taxon>metagenomes</taxon>
        <taxon>ecological metagenomes</taxon>
    </lineage>
</organism>
<sequence>MNAKELRDFFASAPITTGVLKRPAYREREFEWQVTVGVEDVMRETLKVLMDYPGGQHVVALFFPIKDVSEWPAWKQFNTGEILQAHRGSDFERTFEVSTSFLSDLLEMTPRNLQLLEKKKHAVKFGRGRWDLIATIKGYLAFIRDEFQGRGGKEYSSQRTRKLTASADREEVKLAQENEQLGYIEDFESEQMDLALKYREAMERIPEAIAERLAKKPVHVIKRELAEEIKSVLEQLGIQASSTNGNNAGQAKTGRKKKAPESRGRKKRSA</sequence>
<comment type="caution">
    <text evidence="2">The sequence shown here is derived from an EMBL/GenBank/DDBJ whole genome shotgun (WGS) entry which is preliminary data.</text>
</comment>
<accession>A0A0F9B6S6</accession>
<dbReference type="EMBL" id="LAZR01039180">
    <property type="protein sequence ID" value="KKL17639.1"/>
    <property type="molecule type" value="Genomic_DNA"/>
</dbReference>
<protein>
    <submittedName>
        <fullName evidence="2">Uncharacterized protein</fullName>
    </submittedName>
</protein>
<reference evidence="2" key="1">
    <citation type="journal article" date="2015" name="Nature">
        <title>Complex archaea that bridge the gap between prokaryotes and eukaryotes.</title>
        <authorList>
            <person name="Spang A."/>
            <person name="Saw J.H."/>
            <person name="Jorgensen S.L."/>
            <person name="Zaremba-Niedzwiedzka K."/>
            <person name="Martijn J."/>
            <person name="Lind A.E."/>
            <person name="van Eijk R."/>
            <person name="Schleper C."/>
            <person name="Guy L."/>
            <person name="Ettema T.J."/>
        </authorList>
    </citation>
    <scope>NUCLEOTIDE SEQUENCE</scope>
</reference>
<evidence type="ECO:0000313" key="2">
    <source>
        <dbReference type="EMBL" id="KKL17639.1"/>
    </source>
</evidence>
<feature type="compositionally biased region" description="Basic residues" evidence="1">
    <location>
        <begin position="253"/>
        <end position="270"/>
    </location>
</feature>
<proteinExistence type="predicted"/>
<name>A0A0F9B6S6_9ZZZZ</name>
<evidence type="ECO:0000256" key="1">
    <source>
        <dbReference type="SAM" id="MobiDB-lite"/>
    </source>
</evidence>